<evidence type="ECO:0000256" key="2">
    <source>
        <dbReference type="SAM" id="MobiDB-lite"/>
    </source>
</evidence>
<evidence type="ECO:0000313" key="5">
    <source>
        <dbReference type="EMBL" id="ADH86973.1"/>
    </source>
</evidence>
<dbReference type="PROSITE" id="PS00875">
    <property type="entry name" value="T2SP_D"/>
    <property type="match status" value="1"/>
</dbReference>
<evidence type="ECO:0000313" key="6">
    <source>
        <dbReference type="Proteomes" id="UP000001508"/>
    </source>
</evidence>
<dbReference type="PROSITE" id="PS51257">
    <property type="entry name" value="PROKAR_LIPOPROTEIN"/>
    <property type="match status" value="1"/>
</dbReference>
<dbReference type="InterPro" id="IPR004846">
    <property type="entry name" value="T2SS/T3SS_dom"/>
</dbReference>
<keyword evidence="3" id="KW-0732">Signal</keyword>
<evidence type="ECO:0000259" key="4">
    <source>
        <dbReference type="Pfam" id="PF00263"/>
    </source>
</evidence>
<keyword evidence="6" id="KW-1185">Reference proteome</keyword>
<dbReference type="HOGENOM" id="CLU_006756_3_4_7"/>
<dbReference type="STRING" id="589865.DaAHT2_2308"/>
<dbReference type="GO" id="GO:0015627">
    <property type="term" value="C:type II protein secretion system complex"/>
    <property type="evidence" value="ECO:0007669"/>
    <property type="project" value="TreeGrafter"/>
</dbReference>
<gene>
    <name evidence="5" type="ordered locus">DaAHT2_2308</name>
</gene>
<name>D6Z6Y6_DESAT</name>
<comment type="similarity">
    <text evidence="1">Belongs to the bacterial secretin family.</text>
</comment>
<dbReference type="AlphaFoldDB" id="D6Z6Y6"/>
<sequence>MRALKIMPTILGIIALTLGLAACSPVASDPSERDAAPLAPTVEQETTDQLPARYQRPAYAFRTQDARLQLGVEDEPEVRVPVGADISSSVGPVPLREILRKLAGLRGMNISWASDVDQHVPVDVDIRANDDFYQAINNLLRQVDYFHEVDNNTIVVRYQETRAFHVAMPFMRSTYSTGVGGDVLGAGGIGGGSGALVGNIQLTSDGNEFDIWENIRKNLDQILEIWDETVQTTPAPGTNGEVTTTRRRDVKGAKGYYAIDKPIGLITVNAPRPLVNKIEEYLDNLKSRLFRQISIEAKIVEVNLDEQHKSGIDWRGVLSGKHLNFELFGPEGIIYPWDAAGGGVTQATIGPNPFQVLLDAIETQGAADVLANPKISVMNGQPALITVGETFRYISQVETTTDTGGGISTSVTTDTVMSGLGLAVLPTITDQNEIVLSLTPVTSSLTQPMQERTFQGMTVQLPQINIRELNSVVKVRDGDTLMIGGLIDNVQDSTSHRVPILGNIPILGKLFSHETKTSRKRELVILLQPTII</sequence>
<feature type="domain" description="Type II/III secretion system secretin-like" evidence="4">
    <location>
        <begin position="360"/>
        <end position="532"/>
    </location>
</feature>
<dbReference type="eggNOG" id="COG4796">
    <property type="taxonomic scope" value="Bacteria"/>
</dbReference>
<dbReference type="EMBL" id="CP001940">
    <property type="protein sequence ID" value="ADH86973.1"/>
    <property type="molecule type" value="Genomic_DNA"/>
</dbReference>
<dbReference type="Pfam" id="PF00263">
    <property type="entry name" value="Secretin"/>
    <property type="match status" value="1"/>
</dbReference>
<dbReference type="InterPro" id="IPR050810">
    <property type="entry name" value="Bact_Secretion_Sys_Channel"/>
</dbReference>
<dbReference type="RefSeq" id="WP_013164487.1">
    <property type="nucleotide sequence ID" value="NC_014216.1"/>
</dbReference>
<feature type="region of interest" description="Disordered" evidence="2">
    <location>
        <begin position="29"/>
        <end position="48"/>
    </location>
</feature>
<feature type="chain" id="PRO_5003091392" evidence="3">
    <location>
        <begin position="28"/>
        <end position="532"/>
    </location>
</feature>
<dbReference type="PRINTS" id="PR00811">
    <property type="entry name" value="BCTERIALGSPD"/>
</dbReference>
<dbReference type="OrthoDB" id="9775455at2"/>
<proteinExistence type="inferred from homology"/>
<evidence type="ECO:0000256" key="3">
    <source>
        <dbReference type="SAM" id="SignalP"/>
    </source>
</evidence>
<dbReference type="Proteomes" id="UP000001508">
    <property type="component" value="Chromosome"/>
</dbReference>
<feature type="signal peptide" evidence="3">
    <location>
        <begin position="1"/>
        <end position="27"/>
    </location>
</feature>
<dbReference type="InParanoid" id="D6Z6Y6"/>
<protein>
    <submittedName>
        <fullName evidence="5">Type II and III secretion system protein</fullName>
    </submittedName>
</protein>
<dbReference type="InterPro" id="IPR001775">
    <property type="entry name" value="GspD/PilQ"/>
</dbReference>
<dbReference type="InterPro" id="IPR004845">
    <property type="entry name" value="T2SS_GspD_CS"/>
</dbReference>
<dbReference type="GO" id="GO:0009306">
    <property type="term" value="P:protein secretion"/>
    <property type="evidence" value="ECO:0007669"/>
    <property type="project" value="InterPro"/>
</dbReference>
<accession>D6Z6Y6</accession>
<dbReference type="PANTHER" id="PTHR30332:SF17">
    <property type="entry name" value="TYPE IV PILIATION SYSTEM PROTEIN DR_0774-RELATED"/>
    <property type="match status" value="1"/>
</dbReference>
<evidence type="ECO:0000256" key="1">
    <source>
        <dbReference type="RuleBase" id="RU004003"/>
    </source>
</evidence>
<reference evidence="6" key="1">
    <citation type="submission" date="2010-02" db="EMBL/GenBank/DDBJ databases">
        <title>Complete sequence of Desulfurivibrio alkaliphilus AHT2.</title>
        <authorList>
            <consortium name="US DOE Joint Genome Institute"/>
            <person name="Pitluck S."/>
            <person name="Chertkov O."/>
            <person name="Detter J.C."/>
            <person name="Han C."/>
            <person name="Tapia R."/>
            <person name="Larimer F."/>
            <person name="Land M."/>
            <person name="Hauser L."/>
            <person name="Kyrpides N."/>
            <person name="Mikhailova N."/>
            <person name="Sorokin D.Y."/>
            <person name="Muyzer G."/>
            <person name="Woyke T."/>
        </authorList>
    </citation>
    <scope>NUCLEOTIDE SEQUENCE [LARGE SCALE GENOMIC DNA]</scope>
    <source>
        <strain evidence="6">DSM 19089 / UNIQEM U267 / AHT2</strain>
    </source>
</reference>
<organism evidence="5 6">
    <name type="scientific">Desulfurivibrio alkaliphilus (strain DSM 19089 / UNIQEM U267 / AHT2)</name>
    <dbReference type="NCBI Taxonomy" id="589865"/>
    <lineage>
        <taxon>Bacteria</taxon>
        <taxon>Pseudomonadati</taxon>
        <taxon>Thermodesulfobacteriota</taxon>
        <taxon>Desulfobulbia</taxon>
        <taxon>Desulfobulbales</taxon>
        <taxon>Desulfobulbaceae</taxon>
        <taxon>Desulfurivibrio</taxon>
    </lineage>
</organism>
<dbReference type="PANTHER" id="PTHR30332">
    <property type="entry name" value="PROBABLE GENERAL SECRETION PATHWAY PROTEIN D"/>
    <property type="match status" value="1"/>
</dbReference>
<dbReference type="KEGG" id="dak:DaAHT2_2308"/>